<gene>
    <name evidence="3" type="ORF">UO65_5488</name>
</gene>
<evidence type="ECO:0000256" key="1">
    <source>
        <dbReference type="ARBA" id="ARBA00022527"/>
    </source>
</evidence>
<dbReference type="InterPro" id="IPR003594">
    <property type="entry name" value="HATPase_dom"/>
</dbReference>
<dbReference type="PANTHER" id="PTHR35526:SF3">
    <property type="entry name" value="ANTI-SIGMA-F FACTOR RSBW"/>
    <property type="match status" value="1"/>
</dbReference>
<dbReference type="eggNOG" id="COG2172">
    <property type="taxonomic scope" value="Bacteria"/>
</dbReference>
<protein>
    <submittedName>
        <fullName evidence="3">Serine phosphatase RsbU, regulator of sigma subunit</fullName>
    </submittedName>
</protein>
<proteinExistence type="predicted"/>
<dbReference type="STRING" id="909613.UO65_5488"/>
<reference evidence="3 4" key="1">
    <citation type="journal article" date="2014" name="Genome Announc.">
        <title>Draft Genome Sequence of the Antitrypanosomally Active Sponge-Associated Bacterium Actinokineospora sp. Strain EG49.</title>
        <authorList>
            <person name="Harjes J."/>
            <person name="Ryu T."/>
            <person name="Abdelmohsen U.R."/>
            <person name="Moitinho-Silva L."/>
            <person name="Horn H."/>
            <person name="Ravasi T."/>
            <person name="Hentschel U."/>
        </authorList>
    </citation>
    <scope>NUCLEOTIDE SEQUENCE [LARGE SCALE GENOMIC DNA]</scope>
    <source>
        <strain evidence="3 4">EG49</strain>
    </source>
</reference>
<feature type="domain" description="Histidine kinase/HSP90-like ATPase" evidence="2">
    <location>
        <begin position="22"/>
        <end position="135"/>
    </location>
</feature>
<organism evidence="3 4">
    <name type="scientific">Actinokineospora spheciospongiae</name>
    <dbReference type="NCBI Taxonomy" id="909613"/>
    <lineage>
        <taxon>Bacteria</taxon>
        <taxon>Bacillati</taxon>
        <taxon>Actinomycetota</taxon>
        <taxon>Actinomycetes</taxon>
        <taxon>Pseudonocardiales</taxon>
        <taxon>Pseudonocardiaceae</taxon>
        <taxon>Actinokineospora</taxon>
    </lineage>
</organism>
<dbReference type="InterPro" id="IPR036890">
    <property type="entry name" value="HATPase_C_sf"/>
</dbReference>
<keyword evidence="1" id="KW-0808">Transferase</keyword>
<dbReference type="GO" id="GO:0004674">
    <property type="term" value="F:protein serine/threonine kinase activity"/>
    <property type="evidence" value="ECO:0007669"/>
    <property type="project" value="UniProtKB-KW"/>
</dbReference>
<dbReference type="AlphaFoldDB" id="W7IRZ0"/>
<dbReference type="OrthoDB" id="5184914at2"/>
<accession>W7IRZ0</accession>
<name>W7IRZ0_9PSEU</name>
<keyword evidence="1" id="KW-0418">Kinase</keyword>
<sequence>MDDTDGAAAHSPDASTLTIAVPAIPAGIGTARRRLDAWLRQHAVTGPLRCDVVLLADEAITNAVEHGHRHLDNGEVLVTVTVDARRITITVADRGRWRPEQDDAGVTHGWGIPMMQALADQIEITSGDAGTTLTANFSRLG</sequence>
<dbReference type="Pfam" id="PF13581">
    <property type="entry name" value="HATPase_c_2"/>
    <property type="match status" value="1"/>
</dbReference>
<dbReference type="CDD" id="cd16936">
    <property type="entry name" value="HATPase_RsbW-like"/>
    <property type="match status" value="1"/>
</dbReference>
<dbReference type="Gene3D" id="3.30.565.10">
    <property type="entry name" value="Histidine kinase-like ATPase, C-terminal domain"/>
    <property type="match status" value="1"/>
</dbReference>
<dbReference type="SUPFAM" id="SSF55874">
    <property type="entry name" value="ATPase domain of HSP90 chaperone/DNA topoisomerase II/histidine kinase"/>
    <property type="match status" value="1"/>
</dbReference>
<dbReference type="EMBL" id="AYXG01000213">
    <property type="protein sequence ID" value="EWC59231.1"/>
    <property type="molecule type" value="Genomic_DNA"/>
</dbReference>
<dbReference type="InterPro" id="IPR050267">
    <property type="entry name" value="Anti-sigma-factor_SerPK"/>
</dbReference>
<evidence type="ECO:0000259" key="2">
    <source>
        <dbReference type="Pfam" id="PF13581"/>
    </source>
</evidence>
<evidence type="ECO:0000313" key="4">
    <source>
        <dbReference type="Proteomes" id="UP000019277"/>
    </source>
</evidence>
<evidence type="ECO:0000313" key="3">
    <source>
        <dbReference type="EMBL" id="EWC59231.1"/>
    </source>
</evidence>
<comment type="caution">
    <text evidence="3">The sequence shown here is derived from an EMBL/GenBank/DDBJ whole genome shotgun (WGS) entry which is preliminary data.</text>
</comment>
<dbReference type="Proteomes" id="UP000019277">
    <property type="component" value="Unassembled WGS sequence"/>
</dbReference>
<keyword evidence="1" id="KW-0723">Serine/threonine-protein kinase</keyword>
<keyword evidence="4" id="KW-1185">Reference proteome</keyword>
<dbReference type="RefSeq" id="WP_035287914.1">
    <property type="nucleotide sequence ID" value="NZ_AYXG01000213.1"/>
</dbReference>
<dbReference type="PANTHER" id="PTHR35526">
    <property type="entry name" value="ANTI-SIGMA-F FACTOR RSBW-RELATED"/>
    <property type="match status" value="1"/>
</dbReference>